<organism evidence="3 4">
    <name type="scientific">Linnemannia elongata AG-77</name>
    <dbReference type="NCBI Taxonomy" id="1314771"/>
    <lineage>
        <taxon>Eukaryota</taxon>
        <taxon>Fungi</taxon>
        <taxon>Fungi incertae sedis</taxon>
        <taxon>Mucoromycota</taxon>
        <taxon>Mortierellomycotina</taxon>
        <taxon>Mortierellomycetes</taxon>
        <taxon>Mortierellales</taxon>
        <taxon>Mortierellaceae</taxon>
        <taxon>Linnemannia</taxon>
    </lineage>
</organism>
<evidence type="ECO:0000313" key="4">
    <source>
        <dbReference type="Proteomes" id="UP000078512"/>
    </source>
</evidence>
<feature type="non-terminal residue" evidence="3">
    <location>
        <position position="167"/>
    </location>
</feature>
<dbReference type="PANTHER" id="PTHR42044:SF2">
    <property type="entry name" value="DUF676 DOMAIN-CONTAINING PROTEIN"/>
    <property type="match status" value="1"/>
</dbReference>
<dbReference type="InterPro" id="IPR029058">
    <property type="entry name" value="AB_hydrolase_fold"/>
</dbReference>
<sequence>VLAGMFGRRIMGINNRTFGFILDLFECIIQRCFGYTTKPVRQLYAIVQHELRDSNNRKVVLIAHSQGAIIASLVVDRLIASETTANLRKFELYTFASWANHMHGETDFARIEHFVNERDYATQTGILAYQPAVLPGNRYDGKIYINQAGIGHLLNMHYLSGTFVAGG</sequence>
<dbReference type="AlphaFoldDB" id="A0A197JJW7"/>
<evidence type="ECO:0000313" key="3">
    <source>
        <dbReference type="EMBL" id="OAQ24801.1"/>
    </source>
</evidence>
<feature type="domain" description="DUF676" evidence="2">
    <location>
        <begin position="46"/>
        <end position="99"/>
    </location>
</feature>
<dbReference type="STRING" id="1314771.A0A197JJW7"/>
<comment type="similarity">
    <text evidence="1">Belongs to the putative lipase ROG1 family.</text>
</comment>
<keyword evidence="4" id="KW-1185">Reference proteome</keyword>
<proteinExistence type="inferred from homology"/>
<dbReference type="Proteomes" id="UP000078512">
    <property type="component" value="Unassembled WGS sequence"/>
</dbReference>
<dbReference type="SUPFAM" id="SSF53474">
    <property type="entry name" value="alpha/beta-Hydrolases"/>
    <property type="match status" value="1"/>
</dbReference>
<dbReference type="Gene3D" id="3.40.50.1820">
    <property type="entry name" value="alpha/beta hydrolase"/>
    <property type="match status" value="1"/>
</dbReference>
<evidence type="ECO:0000259" key="2">
    <source>
        <dbReference type="Pfam" id="PF05057"/>
    </source>
</evidence>
<dbReference type="EMBL" id="KV442087">
    <property type="protein sequence ID" value="OAQ24801.1"/>
    <property type="molecule type" value="Genomic_DNA"/>
</dbReference>
<reference evidence="3 4" key="1">
    <citation type="submission" date="2016-05" db="EMBL/GenBank/DDBJ databases">
        <title>Genome sequencing reveals origins of a unique bacterial endosymbiosis in the earliest lineages of terrestrial Fungi.</title>
        <authorList>
            <consortium name="DOE Joint Genome Institute"/>
            <person name="Uehling J."/>
            <person name="Gryganskyi A."/>
            <person name="Hameed K."/>
            <person name="Tschaplinski T."/>
            <person name="Misztal P."/>
            <person name="Wu S."/>
            <person name="Desiro A."/>
            <person name="Vande Pol N."/>
            <person name="Du Z.-Y."/>
            <person name="Zienkiewicz A."/>
            <person name="Zienkiewicz K."/>
            <person name="Morin E."/>
            <person name="Tisserant E."/>
            <person name="Splivallo R."/>
            <person name="Hainaut M."/>
            <person name="Henrissat B."/>
            <person name="Ohm R."/>
            <person name="Kuo A."/>
            <person name="Yan J."/>
            <person name="Lipzen A."/>
            <person name="Nolan M."/>
            <person name="Labutti K."/>
            <person name="Barry K."/>
            <person name="Goldstein A."/>
            <person name="Labbe J."/>
            <person name="Schadt C."/>
            <person name="Tuskan G."/>
            <person name="Grigoriev I."/>
            <person name="Martin F."/>
            <person name="Vilgalys R."/>
            <person name="Bonito G."/>
        </authorList>
    </citation>
    <scope>NUCLEOTIDE SEQUENCE [LARGE SCALE GENOMIC DNA]</scope>
    <source>
        <strain evidence="3 4">AG-77</strain>
    </source>
</reference>
<accession>A0A197JJW7</accession>
<gene>
    <name evidence="3" type="ORF">K457DRAFT_47792</name>
</gene>
<dbReference type="OrthoDB" id="202545at2759"/>
<dbReference type="Pfam" id="PF05057">
    <property type="entry name" value="DUF676"/>
    <property type="match status" value="1"/>
</dbReference>
<dbReference type="PANTHER" id="PTHR42044">
    <property type="entry name" value="DUF676 DOMAIN-CONTAINING PROTEIN-RELATED"/>
    <property type="match status" value="1"/>
</dbReference>
<protein>
    <recommendedName>
        <fullName evidence="2">DUF676 domain-containing protein</fullName>
    </recommendedName>
</protein>
<name>A0A197JJW7_9FUNG</name>
<evidence type="ECO:0000256" key="1">
    <source>
        <dbReference type="ARBA" id="ARBA00007920"/>
    </source>
</evidence>
<feature type="non-terminal residue" evidence="3">
    <location>
        <position position="1"/>
    </location>
</feature>
<dbReference type="InterPro" id="IPR007751">
    <property type="entry name" value="DUF676_lipase-like"/>
</dbReference>